<dbReference type="PROSITE" id="PS51375">
    <property type="entry name" value="PPR"/>
    <property type="match status" value="3"/>
</dbReference>
<organism evidence="3 4">
    <name type="scientific">Flemingia macrophylla</name>
    <dbReference type="NCBI Taxonomy" id="520843"/>
    <lineage>
        <taxon>Eukaryota</taxon>
        <taxon>Viridiplantae</taxon>
        <taxon>Streptophyta</taxon>
        <taxon>Embryophyta</taxon>
        <taxon>Tracheophyta</taxon>
        <taxon>Spermatophyta</taxon>
        <taxon>Magnoliopsida</taxon>
        <taxon>eudicotyledons</taxon>
        <taxon>Gunneridae</taxon>
        <taxon>Pentapetalae</taxon>
        <taxon>rosids</taxon>
        <taxon>fabids</taxon>
        <taxon>Fabales</taxon>
        <taxon>Fabaceae</taxon>
        <taxon>Papilionoideae</taxon>
        <taxon>50 kb inversion clade</taxon>
        <taxon>NPAAA clade</taxon>
        <taxon>indigoferoid/millettioid clade</taxon>
        <taxon>Phaseoleae</taxon>
        <taxon>Flemingia</taxon>
    </lineage>
</organism>
<feature type="repeat" description="PPR" evidence="2">
    <location>
        <begin position="125"/>
        <end position="159"/>
    </location>
</feature>
<dbReference type="Pfam" id="PF13041">
    <property type="entry name" value="PPR_2"/>
    <property type="match status" value="1"/>
</dbReference>
<sequence length="282" mass="31736">MNLSSIADLVAGVSICLKMPIVGNVGDYGCSSDDFIGRLLGMIINKCSKHRLLDQGKQVHGVVEKLWFGRDLNLNNNVIDMYAKCGSMDFSCKVPFVGNSMIDMYSKCGMVVEAAKVFNTLPVRNVISWNAMIAGYTHEGSGEMALNMFRKLQQNQEVPDRYKYSSSRIAEARRVFNRIEEKSVMSCNTLILGYAHENDLGEAMRLFRELRESRHMYMKCGLTDEADAVFREMLARDVVSWTAMIIGYRKHGMGNKAIELFNEMQVSGIEPDSVMYMAVLLA</sequence>
<comment type="caution">
    <text evidence="3">The sequence shown here is derived from an EMBL/GenBank/DDBJ whole genome shotgun (WGS) entry which is preliminary data.</text>
</comment>
<feature type="repeat" description="PPR" evidence="2">
    <location>
        <begin position="237"/>
        <end position="271"/>
    </location>
</feature>
<dbReference type="Gene3D" id="1.25.40.10">
    <property type="entry name" value="Tetratricopeptide repeat domain"/>
    <property type="match status" value="3"/>
</dbReference>
<feature type="repeat" description="PPR" evidence="2">
    <location>
        <begin position="183"/>
        <end position="217"/>
    </location>
</feature>
<dbReference type="InterPro" id="IPR002885">
    <property type="entry name" value="PPR_rpt"/>
</dbReference>
<dbReference type="InterPro" id="IPR011990">
    <property type="entry name" value="TPR-like_helical_dom_sf"/>
</dbReference>
<keyword evidence="4" id="KW-1185">Reference proteome</keyword>
<evidence type="ECO:0008006" key="5">
    <source>
        <dbReference type="Google" id="ProtNLM"/>
    </source>
</evidence>
<proteinExistence type="predicted"/>
<evidence type="ECO:0000313" key="3">
    <source>
        <dbReference type="EMBL" id="KAL2346885.1"/>
    </source>
</evidence>
<reference evidence="3 4" key="1">
    <citation type="submission" date="2024-08" db="EMBL/GenBank/DDBJ databases">
        <title>Insights into the chromosomal genome structure of Flemingia macrophylla.</title>
        <authorList>
            <person name="Ding Y."/>
            <person name="Zhao Y."/>
            <person name="Bi W."/>
            <person name="Wu M."/>
            <person name="Zhao G."/>
            <person name="Gong Y."/>
            <person name="Li W."/>
            <person name="Zhang P."/>
        </authorList>
    </citation>
    <scope>NUCLEOTIDE SEQUENCE [LARGE SCALE GENOMIC DNA]</scope>
    <source>
        <strain evidence="3">DYQJB</strain>
        <tissue evidence="3">Leaf</tissue>
    </source>
</reference>
<dbReference type="Pfam" id="PF01535">
    <property type="entry name" value="PPR"/>
    <property type="match status" value="3"/>
</dbReference>
<dbReference type="InterPro" id="IPR046960">
    <property type="entry name" value="PPR_At4g14850-like_plant"/>
</dbReference>
<evidence type="ECO:0000256" key="1">
    <source>
        <dbReference type="ARBA" id="ARBA00022737"/>
    </source>
</evidence>
<accession>A0ABD1NFI9</accession>
<name>A0ABD1NFI9_9FABA</name>
<gene>
    <name evidence="3" type="ORF">Fmac_000885</name>
</gene>
<dbReference type="EMBL" id="JBGMDY010000001">
    <property type="protein sequence ID" value="KAL2346885.1"/>
    <property type="molecule type" value="Genomic_DNA"/>
</dbReference>
<evidence type="ECO:0000256" key="2">
    <source>
        <dbReference type="PROSITE-ProRule" id="PRU00708"/>
    </source>
</evidence>
<dbReference type="NCBIfam" id="TIGR00756">
    <property type="entry name" value="PPR"/>
    <property type="match status" value="3"/>
</dbReference>
<dbReference type="PANTHER" id="PTHR47926">
    <property type="entry name" value="PENTATRICOPEPTIDE REPEAT-CONTAINING PROTEIN"/>
    <property type="match status" value="1"/>
</dbReference>
<dbReference type="PANTHER" id="PTHR47926:SF504">
    <property type="entry name" value="(WILD MALAYSIAN BANANA) HYPOTHETICAL PROTEIN"/>
    <property type="match status" value="1"/>
</dbReference>
<protein>
    <recommendedName>
        <fullName evidence="5">Pentatricopeptide repeat-containing protein</fullName>
    </recommendedName>
</protein>
<keyword evidence="1" id="KW-0677">Repeat</keyword>
<dbReference type="Proteomes" id="UP001603857">
    <property type="component" value="Unassembled WGS sequence"/>
</dbReference>
<evidence type="ECO:0000313" key="4">
    <source>
        <dbReference type="Proteomes" id="UP001603857"/>
    </source>
</evidence>
<dbReference type="AlphaFoldDB" id="A0ABD1NFI9"/>